<keyword evidence="1" id="KW-0678">Repressor</keyword>
<dbReference type="InterPro" id="IPR040356">
    <property type="entry name" value="SPEAR"/>
</dbReference>
<organism evidence="5 6">
    <name type="scientific">Erythroxylum novogranatense</name>
    <dbReference type="NCBI Taxonomy" id="1862640"/>
    <lineage>
        <taxon>Eukaryota</taxon>
        <taxon>Viridiplantae</taxon>
        <taxon>Streptophyta</taxon>
        <taxon>Embryophyta</taxon>
        <taxon>Tracheophyta</taxon>
        <taxon>Spermatophyta</taxon>
        <taxon>Magnoliopsida</taxon>
        <taxon>eudicotyledons</taxon>
        <taxon>Gunneridae</taxon>
        <taxon>Pentapetalae</taxon>
        <taxon>rosids</taxon>
        <taxon>fabids</taxon>
        <taxon>Malpighiales</taxon>
        <taxon>Erythroxylaceae</taxon>
        <taxon>Erythroxylum</taxon>
    </lineage>
</organism>
<proteinExistence type="predicted"/>
<feature type="region of interest" description="Disordered" evidence="4">
    <location>
        <begin position="186"/>
        <end position="221"/>
    </location>
</feature>
<protein>
    <submittedName>
        <fullName evidence="5">Uncharacterized protein</fullName>
    </submittedName>
</protein>
<evidence type="ECO:0000256" key="1">
    <source>
        <dbReference type="ARBA" id="ARBA00022491"/>
    </source>
</evidence>
<dbReference type="PANTHER" id="PTHR33388">
    <property type="entry name" value="OS01G0212500 PROTEIN"/>
    <property type="match status" value="1"/>
</dbReference>
<dbReference type="PANTHER" id="PTHR33388:SF19">
    <property type="entry name" value="SPOROCYTELESS-LIKE EAR-CONTAINING PROTEIN"/>
    <property type="match status" value="1"/>
</dbReference>
<evidence type="ECO:0000256" key="4">
    <source>
        <dbReference type="SAM" id="MobiDB-lite"/>
    </source>
</evidence>
<keyword evidence="3" id="KW-0804">Transcription</keyword>
<feature type="compositionally biased region" description="Gly residues" evidence="4">
    <location>
        <begin position="10"/>
        <end position="25"/>
    </location>
</feature>
<gene>
    <name evidence="5" type="ORF">K2173_001525</name>
</gene>
<evidence type="ECO:0000256" key="2">
    <source>
        <dbReference type="ARBA" id="ARBA00023015"/>
    </source>
</evidence>
<evidence type="ECO:0000313" key="6">
    <source>
        <dbReference type="Proteomes" id="UP001159364"/>
    </source>
</evidence>
<feature type="region of interest" description="Disordered" evidence="4">
    <location>
        <begin position="1"/>
        <end position="90"/>
    </location>
</feature>
<keyword evidence="2" id="KW-0805">Transcription regulation</keyword>
<accession>A0AAV8T524</accession>
<name>A0AAV8T524_9ROSI</name>
<feature type="compositionally biased region" description="Basic residues" evidence="4">
    <location>
        <begin position="32"/>
        <end position="43"/>
    </location>
</feature>
<sequence length="301" mass="32944">MCSNTSLTSGAGGYDGGRGRSGGYDGETVYPKKPKRPRVRRRGPGVAELEKMLREEKRIDKFDGTKDEGLSVVSPLSTSHQHQPKHLSPPQRKRLLAINGSRDNTFSTVWNPCESCIGLSPSNQSQFTVNFPNLSNQKSFPSSALSQGSQNHYLSAPSMMQGAKRSRTSLMEIPLPPPFPSPIPKVSTHNNPSMSSSTNNSTSQFNGTTSRGLKKTGDVNSLPSLIPETALTNTSHQHQLSNFSHSPFQEGMEVSSYRQQAKCSTYREPFGSILLSPEQIGMTDTSFKNGRGERIDLNLKL</sequence>
<dbReference type="GO" id="GO:0003700">
    <property type="term" value="F:DNA-binding transcription factor activity"/>
    <property type="evidence" value="ECO:0007669"/>
    <property type="project" value="InterPro"/>
</dbReference>
<keyword evidence="6" id="KW-1185">Reference proteome</keyword>
<comment type="caution">
    <text evidence="5">The sequence shown here is derived from an EMBL/GenBank/DDBJ whole genome shotgun (WGS) entry which is preliminary data.</text>
</comment>
<evidence type="ECO:0000256" key="3">
    <source>
        <dbReference type="ARBA" id="ARBA00023163"/>
    </source>
</evidence>
<dbReference type="Proteomes" id="UP001159364">
    <property type="component" value="Linkage Group LG06"/>
</dbReference>
<reference evidence="5 6" key="1">
    <citation type="submission" date="2021-09" db="EMBL/GenBank/DDBJ databases">
        <title>Genomic insights and catalytic innovation underlie evolution of tropane alkaloids biosynthesis.</title>
        <authorList>
            <person name="Wang Y.-J."/>
            <person name="Tian T."/>
            <person name="Huang J.-P."/>
            <person name="Huang S.-X."/>
        </authorList>
    </citation>
    <scope>NUCLEOTIDE SEQUENCE [LARGE SCALE GENOMIC DNA]</scope>
    <source>
        <strain evidence="5">KIB-2018</strain>
        <tissue evidence="5">Leaf</tissue>
    </source>
</reference>
<feature type="compositionally biased region" description="Basic and acidic residues" evidence="4">
    <location>
        <begin position="48"/>
        <end position="69"/>
    </location>
</feature>
<dbReference type="EMBL" id="JAIWQS010000006">
    <property type="protein sequence ID" value="KAJ8761394.1"/>
    <property type="molecule type" value="Genomic_DNA"/>
</dbReference>
<evidence type="ECO:0000313" key="5">
    <source>
        <dbReference type="EMBL" id="KAJ8761394.1"/>
    </source>
</evidence>
<dbReference type="AlphaFoldDB" id="A0AAV8T524"/>
<feature type="compositionally biased region" description="Low complexity" evidence="4">
    <location>
        <begin position="187"/>
        <end position="210"/>
    </location>
</feature>